<feature type="region of interest" description="Disordered" evidence="1">
    <location>
        <begin position="1"/>
        <end position="23"/>
    </location>
</feature>
<sequence>MKENTKQMCFRGSSTGKRPLPHFISMASDNVPVGRRDLHARNLLRHRD</sequence>
<dbReference type="Proteomes" id="UP000319783">
    <property type="component" value="Unassembled WGS sequence"/>
</dbReference>
<reference evidence="2 3" key="1">
    <citation type="submission" date="2019-04" db="EMBL/GenBank/DDBJ databases">
        <title>Genome of a novel bacterium Candidatus Jettenia ecosi reconstructed from metagenome of an anammox bioreactor.</title>
        <authorList>
            <person name="Mardanov A.V."/>
            <person name="Beletsky A.V."/>
            <person name="Ravin N.V."/>
            <person name="Botchkova E.A."/>
            <person name="Litti Y.V."/>
            <person name="Nozhevnikova A.N."/>
        </authorList>
    </citation>
    <scope>NUCLEOTIDE SEQUENCE [LARGE SCALE GENOMIC DNA]</scope>
    <source>
        <strain evidence="2">J2</strain>
    </source>
</reference>
<proteinExistence type="predicted"/>
<protein>
    <submittedName>
        <fullName evidence="2">Uncharacterized protein</fullName>
    </submittedName>
</protein>
<gene>
    <name evidence="2" type="ORF">JETT_0047</name>
</gene>
<name>A0A533QFP9_9BACT</name>
<dbReference type="EMBL" id="SULG01000001">
    <property type="protein sequence ID" value="TLD43616.1"/>
    <property type="molecule type" value="Genomic_DNA"/>
</dbReference>
<dbReference type="AlphaFoldDB" id="A0A533QFP9"/>
<organism evidence="2 3">
    <name type="scientific">Candidatus Jettenia ecosi</name>
    <dbReference type="NCBI Taxonomy" id="2494326"/>
    <lineage>
        <taxon>Bacteria</taxon>
        <taxon>Pseudomonadati</taxon>
        <taxon>Planctomycetota</taxon>
        <taxon>Candidatus Brocadiia</taxon>
        <taxon>Candidatus Brocadiales</taxon>
        <taxon>Candidatus Brocadiaceae</taxon>
        <taxon>Candidatus Jettenia</taxon>
    </lineage>
</organism>
<evidence type="ECO:0000313" key="2">
    <source>
        <dbReference type="EMBL" id="TLD43616.1"/>
    </source>
</evidence>
<accession>A0A533QFP9</accession>
<evidence type="ECO:0000313" key="3">
    <source>
        <dbReference type="Proteomes" id="UP000319783"/>
    </source>
</evidence>
<evidence type="ECO:0000256" key="1">
    <source>
        <dbReference type="SAM" id="MobiDB-lite"/>
    </source>
</evidence>
<comment type="caution">
    <text evidence="2">The sequence shown here is derived from an EMBL/GenBank/DDBJ whole genome shotgun (WGS) entry which is preliminary data.</text>
</comment>